<evidence type="ECO:0000313" key="1">
    <source>
        <dbReference type="EMBL" id="NHB86213.1"/>
    </source>
</evidence>
<name>A0ABX0GD06_9GAMM</name>
<keyword evidence="2" id="KW-1185">Reference proteome</keyword>
<dbReference type="Proteomes" id="UP000697802">
    <property type="component" value="Unassembled WGS sequence"/>
</dbReference>
<protein>
    <submittedName>
        <fullName evidence="1">Uncharacterized protein</fullName>
    </submittedName>
</protein>
<sequence>MRKLTWDSGFKGKKIKRMTAKFERLHQLAQYVNFSALIPPLVALPADEALAITEVSPQADCYAPSIASILPRSTIGLNR</sequence>
<accession>A0ABX0GD06</accession>
<proteinExistence type="predicted"/>
<evidence type="ECO:0000313" key="2">
    <source>
        <dbReference type="Proteomes" id="UP000697802"/>
    </source>
</evidence>
<organism evidence="1 2">
    <name type="scientific">Photorhabdus tasmaniensis</name>
    <dbReference type="NCBI Taxonomy" id="1004159"/>
    <lineage>
        <taxon>Bacteria</taxon>
        <taxon>Pseudomonadati</taxon>
        <taxon>Pseudomonadota</taxon>
        <taxon>Gammaproteobacteria</taxon>
        <taxon>Enterobacterales</taxon>
        <taxon>Morganellaceae</taxon>
        <taxon>Photorhabdus</taxon>
    </lineage>
</organism>
<gene>
    <name evidence="1" type="ORF">C5471_00160</name>
</gene>
<dbReference type="EMBL" id="PUJU01000001">
    <property type="protein sequence ID" value="NHB86213.1"/>
    <property type="molecule type" value="Genomic_DNA"/>
</dbReference>
<comment type="caution">
    <text evidence="1">The sequence shown here is derived from an EMBL/GenBank/DDBJ whole genome shotgun (WGS) entry which is preliminary data.</text>
</comment>
<reference evidence="1 2" key="1">
    <citation type="submission" date="2018-02" db="EMBL/GenBank/DDBJ databases">
        <authorList>
            <person name="Machado R.A."/>
        </authorList>
    </citation>
    <scope>NUCLEOTIDE SEQUENCE [LARGE SCALE GENOMIC DNA]</scope>
    <source>
        <strain evidence="1 2">T327</strain>
    </source>
</reference>